<evidence type="ECO:0000313" key="2">
    <source>
        <dbReference type="Proteomes" id="UP000514713"/>
    </source>
</evidence>
<reference evidence="2" key="1">
    <citation type="submission" date="2020-06" db="EMBL/GenBank/DDBJ databases">
        <title>Nostoc edaphicum CCNP1411 genome.</title>
        <authorList>
            <person name="Fidor A."/>
            <person name="Grabski M."/>
            <person name="Gawor J."/>
            <person name="Gromadka R."/>
            <person name="Wegrzyn G."/>
            <person name="Mazur-Marzec H."/>
        </authorList>
    </citation>
    <scope>NUCLEOTIDE SEQUENCE [LARGE SCALE GENOMIC DNA]</scope>
    <source>
        <strain evidence="2">CCNP1411</strain>
    </source>
</reference>
<dbReference type="AlphaFoldDB" id="A0A7D7LBK5"/>
<proteinExistence type="predicted"/>
<protein>
    <submittedName>
        <fullName evidence="1">Uncharacterized protein</fullName>
    </submittedName>
</protein>
<dbReference type="KEGG" id="ned:HUN01_04310"/>
<sequence length="60" mass="7128">MNVAITSIGQQLFGWKSFGYFLKHNFETWFQVPNDDEIELEDFLKDQFDQGLFFNIPSSF</sequence>
<evidence type="ECO:0000313" key="1">
    <source>
        <dbReference type="EMBL" id="QMS86831.1"/>
    </source>
</evidence>
<organism evidence="1 2">
    <name type="scientific">Nostoc edaphicum CCNP1411</name>
    <dbReference type="NCBI Taxonomy" id="1472755"/>
    <lineage>
        <taxon>Bacteria</taxon>
        <taxon>Bacillati</taxon>
        <taxon>Cyanobacteriota</taxon>
        <taxon>Cyanophyceae</taxon>
        <taxon>Nostocales</taxon>
        <taxon>Nostocaceae</taxon>
        <taxon>Nostoc</taxon>
    </lineage>
</organism>
<dbReference type="Proteomes" id="UP000514713">
    <property type="component" value="Chromosome"/>
</dbReference>
<keyword evidence="2" id="KW-1185">Reference proteome</keyword>
<dbReference type="RefSeq" id="WP_181930236.1">
    <property type="nucleotide sequence ID" value="NZ_CP054698.1"/>
</dbReference>
<gene>
    <name evidence="1" type="ORF">HUN01_04310</name>
</gene>
<dbReference type="EMBL" id="CP054698">
    <property type="protein sequence ID" value="QMS86831.1"/>
    <property type="molecule type" value="Genomic_DNA"/>
</dbReference>
<name>A0A7D7LBK5_9NOSO</name>
<accession>A0A7D7LBK5</accession>